<keyword evidence="4" id="KW-1133">Transmembrane helix</keyword>
<dbReference type="InterPro" id="IPR036179">
    <property type="entry name" value="Ig-like_dom_sf"/>
</dbReference>
<dbReference type="Gene3D" id="2.60.40.10">
    <property type="entry name" value="Immunoglobulins"/>
    <property type="match status" value="1"/>
</dbReference>
<sequence length="224" mass="24877">MGDLVHALLCTLVLLLNGAVTASEEPRSAVHRGDVILNCSFTLSGGRKDLRLQWVKERDGQTETVLAYCGGGVQKSEATASYRDRVYFYPEELTWGSAPLWLHDVELSDQGKYTCYVEDRRVGDSEQMTVHVEVKDAETKLEAHTNISFSGADQSESQSILPYAIGVVVCLATVAIIVKILVKLQNGKLIKDQSSDSKNLIHSIVFEIPIYSELKLKRNNHIIK</sequence>
<organism evidence="7 8">
    <name type="scientific">Huso huso</name>
    <name type="common">Beluga</name>
    <name type="synonym">Acipenser huso</name>
    <dbReference type="NCBI Taxonomy" id="61971"/>
    <lineage>
        <taxon>Eukaryota</taxon>
        <taxon>Metazoa</taxon>
        <taxon>Chordata</taxon>
        <taxon>Craniata</taxon>
        <taxon>Vertebrata</taxon>
        <taxon>Euteleostomi</taxon>
        <taxon>Actinopterygii</taxon>
        <taxon>Chondrostei</taxon>
        <taxon>Acipenseriformes</taxon>
        <taxon>Acipenseridae</taxon>
        <taxon>Huso</taxon>
    </lineage>
</organism>
<dbReference type="Proteomes" id="UP001369086">
    <property type="component" value="Unassembled WGS sequence"/>
</dbReference>
<dbReference type="InterPro" id="IPR003599">
    <property type="entry name" value="Ig_sub"/>
</dbReference>
<dbReference type="PANTHER" id="PTHR24100">
    <property type="entry name" value="BUTYROPHILIN"/>
    <property type="match status" value="1"/>
</dbReference>
<keyword evidence="3" id="KW-0393">Immunoglobulin domain</keyword>
<keyword evidence="5" id="KW-0732">Signal</keyword>
<comment type="subcellular location">
    <subcellularLocation>
        <location evidence="1">Membrane</location>
    </subcellularLocation>
</comment>
<evidence type="ECO:0000256" key="3">
    <source>
        <dbReference type="ARBA" id="ARBA00023319"/>
    </source>
</evidence>
<feature type="transmembrane region" description="Helical" evidence="4">
    <location>
        <begin position="160"/>
        <end position="182"/>
    </location>
</feature>
<evidence type="ECO:0000256" key="1">
    <source>
        <dbReference type="ARBA" id="ARBA00004370"/>
    </source>
</evidence>
<evidence type="ECO:0000313" key="7">
    <source>
        <dbReference type="EMBL" id="KAK6466129.1"/>
    </source>
</evidence>
<keyword evidence="8" id="KW-1185">Reference proteome</keyword>
<feature type="signal peptide" evidence="5">
    <location>
        <begin position="1"/>
        <end position="22"/>
    </location>
</feature>
<dbReference type="InterPro" id="IPR013106">
    <property type="entry name" value="Ig_V-set"/>
</dbReference>
<dbReference type="SMART" id="SM00409">
    <property type="entry name" value="IG"/>
    <property type="match status" value="1"/>
</dbReference>
<proteinExistence type="predicted"/>
<dbReference type="PROSITE" id="PS50835">
    <property type="entry name" value="IG_LIKE"/>
    <property type="match status" value="1"/>
</dbReference>
<dbReference type="InterPro" id="IPR050504">
    <property type="entry name" value="IgSF_BTN/MOG"/>
</dbReference>
<gene>
    <name evidence="7" type="ORF">HHUSO_G36755</name>
</gene>
<evidence type="ECO:0000256" key="4">
    <source>
        <dbReference type="SAM" id="Phobius"/>
    </source>
</evidence>
<dbReference type="SUPFAM" id="SSF48726">
    <property type="entry name" value="Immunoglobulin"/>
    <property type="match status" value="1"/>
</dbReference>
<dbReference type="Pfam" id="PF07686">
    <property type="entry name" value="V-set"/>
    <property type="match status" value="1"/>
</dbReference>
<dbReference type="EMBL" id="JAHFZB010000190">
    <property type="protein sequence ID" value="KAK6466129.1"/>
    <property type="molecule type" value="Genomic_DNA"/>
</dbReference>
<feature type="chain" id="PRO_5046578183" evidence="5">
    <location>
        <begin position="23"/>
        <end position="224"/>
    </location>
</feature>
<feature type="domain" description="Ig-like" evidence="6">
    <location>
        <begin position="18"/>
        <end position="131"/>
    </location>
</feature>
<evidence type="ECO:0000313" key="8">
    <source>
        <dbReference type="Proteomes" id="UP001369086"/>
    </source>
</evidence>
<reference evidence="7 8" key="1">
    <citation type="submission" date="2021-05" db="EMBL/GenBank/DDBJ databases">
        <authorList>
            <person name="Zahm M."/>
            <person name="Klopp C."/>
            <person name="Cabau C."/>
            <person name="Kuhl H."/>
            <person name="Suciu R."/>
            <person name="Ciorpac M."/>
            <person name="Holostenco D."/>
            <person name="Gessner J."/>
            <person name="Wuertz S."/>
            <person name="Hohne C."/>
            <person name="Stock M."/>
            <person name="Gislard M."/>
            <person name="Lluch J."/>
            <person name="Milhes M."/>
            <person name="Lampietro C."/>
            <person name="Lopez Roques C."/>
            <person name="Donnadieu C."/>
            <person name="Du K."/>
            <person name="Schartl M."/>
            <person name="Guiguen Y."/>
        </authorList>
    </citation>
    <scope>NUCLEOTIDE SEQUENCE [LARGE SCALE GENOMIC DNA]</scope>
    <source>
        <strain evidence="7">Hh-F2</strain>
        <tissue evidence="7">Blood</tissue>
    </source>
</reference>
<keyword evidence="2 4" id="KW-0472">Membrane</keyword>
<keyword evidence="4" id="KW-0812">Transmembrane</keyword>
<accession>A0ABR0Y1F2</accession>
<comment type="caution">
    <text evidence="7">The sequence shown here is derived from an EMBL/GenBank/DDBJ whole genome shotgun (WGS) entry which is preliminary data.</text>
</comment>
<protein>
    <submittedName>
        <fullName evidence="7">Butyrophilin subfamily 1 member A1-like</fullName>
    </submittedName>
</protein>
<evidence type="ECO:0000256" key="5">
    <source>
        <dbReference type="SAM" id="SignalP"/>
    </source>
</evidence>
<evidence type="ECO:0000256" key="2">
    <source>
        <dbReference type="ARBA" id="ARBA00023136"/>
    </source>
</evidence>
<evidence type="ECO:0000259" key="6">
    <source>
        <dbReference type="PROSITE" id="PS50835"/>
    </source>
</evidence>
<dbReference type="InterPro" id="IPR007110">
    <property type="entry name" value="Ig-like_dom"/>
</dbReference>
<name>A0ABR0Y1F2_HUSHU</name>
<dbReference type="InterPro" id="IPR013783">
    <property type="entry name" value="Ig-like_fold"/>
</dbReference>